<evidence type="ECO:0000256" key="5">
    <source>
        <dbReference type="ARBA" id="ARBA00022598"/>
    </source>
</evidence>
<evidence type="ECO:0000313" key="14">
    <source>
        <dbReference type="EMBL" id="THF97120.1"/>
    </source>
</evidence>
<keyword evidence="8" id="KW-0587">Phenylpropanoid metabolism</keyword>
<evidence type="ECO:0000256" key="1">
    <source>
        <dbReference type="ARBA" id="ARBA00001946"/>
    </source>
</evidence>
<evidence type="ECO:0000256" key="3">
    <source>
        <dbReference type="ARBA" id="ARBA00006432"/>
    </source>
</evidence>
<dbReference type="EMBL" id="SDRB02012646">
    <property type="protein sequence ID" value="THF97120.1"/>
    <property type="molecule type" value="Genomic_DNA"/>
</dbReference>
<dbReference type="AlphaFoldDB" id="A0A4S4D472"/>
<comment type="cofactor">
    <cofactor evidence="1">
        <name>Mg(2+)</name>
        <dbReference type="ChEBI" id="CHEBI:18420"/>
    </cofactor>
</comment>
<dbReference type="PANTHER" id="PTHR24096">
    <property type="entry name" value="LONG-CHAIN-FATTY-ACID--COA LIGASE"/>
    <property type="match status" value="1"/>
</dbReference>
<evidence type="ECO:0000256" key="8">
    <source>
        <dbReference type="ARBA" id="ARBA00023051"/>
    </source>
</evidence>
<keyword evidence="5" id="KW-0436">Ligase</keyword>
<protein>
    <recommendedName>
        <fullName evidence="4">4-coumarate--CoA ligase</fullName>
        <ecNumber evidence="4">6.2.1.12</ecNumber>
    </recommendedName>
</protein>
<reference evidence="14 15" key="1">
    <citation type="journal article" date="2018" name="Proc. Natl. Acad. Sci. U.S.A.">
        <title>Draft genome sequence of Camellia sinensis var. sinensis provides insights into the evolution of the tea genome and tea quality.</title>
        <authorList>
            <person name="Wei C."/>
            <person name="Yang H."/>
            <person name="Wang S."/>
            <person name="Zhao J."/>
            <person name="Liu C."/>
            <person name="Gao L."/>
            <person name="Xia E."/>
            <person name="Lu Y."/>
            <person name="Tai Y."/>
            <person name="She G."/>
            <person name="Sun J."/>
            <person name="Cao H."/>
            <person name="Tong W."/>
            <person name="Gao Q."/>
            <person name="Li Y."/>
            <person name="Deng W."/>
            <person name="Jiang X."/>
            <person name="Wang W."/>
            <person name="Chen Q."/>
            <person name="Zhang S."/>
            <person name="Li H."/>
            <person name="Wu J."/>
            <person name="Wang P."/>
            <person name="Li P."/>
            <person name="Shi C."/>
            <person name="Zheng F."/>
            <person name="Jian J."/>
            <person name="Huang B."/>
            <person name="Shan D."/>
            <person name="Shi M."/>
            <person name="Fang C."/>
            <person name="Yue Y."/>
            <person name="Li F."/>
            <person name="Li D."/>
            <person name="Wei S."/>
            <person name="Han B."/>
            <person name="Jiang C."/>
            <person name="Yin Y."/>
            <person name="Xia T."/>
            <person name="Zhang Z."/>
            <person name="Bennetzen J.L."/>
            <person name="Zhao S."/>
            <person name="Wan X."/>
        </authorList>
    </citation>
    <scope>NUCLEOTIDE SEQUENCE [LARGE SCALE GENOMIC DNA]</scope>
    <source>
        <strain evidence="15">cv. Shuchazao</strain>
        <tissue evidence="14">Leaf</tissue>
    </source>
</reference>
<dbReference type="Pfam" id="PF13193">
    <property type="entry name" value="AMP-binding_C"/>
    <property type="match status" value="1"/>
</dbReference>
<feature type="domain" description="AMP-dependent synthetase/ligase" evidence="12">
    <location>
        <begin position="157"/>
        <end position="265"/>
    </location>
</feature>
<dbReference type="InterPro" id="IPR025110">
    <property type="entry name" value="AMP-bd_C"/>
</dbReference>
<comment type="caution">
    <text evidence="14">The sequence shown here is derived from an EMBL/GenBank/DDBJ whole genome shotgun (WGS) entry which is preliminary data.</text>
</comment>
<dbReference type="InterPro" id="IPR000873">
    <property type="entry name" value="AMP-dep_synth/lig_dom"/>
</dbReference>
<sequence>MTENDFEMSQNEPKNRLDQAVAGLSTVLDWFGSAETEPGEGTYVNITEKSAVSHSITWRNAVSVKEVEIDGATAFAVSDLGLIVSFVTDITLLSLMLRLGQRAGPAGKNRHFKMGVVSVSNMYQAPAHHGQACPRVEHAMVSMDGDNPPCRQNISDSTRAELIQRYKVTIGPLVPPIVLAIEVVDDYDLSTIRTVMSGAAPLGKELEDAVRSKFPHAKLGQGYGMTEAGPVLAMCLAFAKEPFEIKSGAWDIGYIDDDDELFIVDRLKELIKYKRFQVAPTELEALLFKHPTISDAAVVPMKDESAGEVPVAFVVRTNGFEVTGREGGGLEEISRHV</sequence>
<dbReference type="InterPro" id="IPR045851">
    <property type="entry name" value="AMP-bd_C_sf"/>
</dbReference>
<dbReference type="EC" id="6.2.1.12" evidence="4"/>
<keyword evidence="7" id="KW-0067">ATP-binding</keyword>
<dbReference type="PANTHER" id="PTHR24096:SF406">
    <property type="entry name" value="4-COUMARATE--COA LIGASE 2"/>
    <property type="match status" value="1"/>
</dbReference>
<evidence type="ECO:0000256" key="9">
    <source>
        <dbReference type="ARBA" id="ARBA00034219"/>
    </source>
</evidence>
<dbReference type="SUPFAM" id="SSF56801">
    <property type="entry name" value="Acetyl-CoA synthetase-like"/>
    <property type="match status" value="1"/>
</dbReference>
<feature type="domain" description="AMP-binding enzyme C-terminal" evidence="13">
    <location>
        <begin position="282"/>
        <end position="320"/>
    </location>
</feature>
<comment type="catalytic activity">
    <reaction evidence="11">
        <text>(E)-4-coumarate + ATP + CoA = (E)-4-coumaroyl-CoA + AMP + diphosphate</text>
        <dbReference type="Rhea" id="RHEA:19641"/>
        <dbReference type="ChEBI" id="CHEBI:12876"/>
        <dbReference type="ChEBI" id="CHEBI:30616"/>
        <dbReference type="ChEBI" id="CHEBI:33019"/>
        <dbReference type="ChEBI" id="CHEBI:57287"/>
        <dbReference type="ChEBI" id="CHEBI:85008"/>
        <dbReference type="ChEBI" id="CHEBI:456215"/>
        <dbReference type="EC" id="6.2.1.12"/>
    </reaction>
    <physiologicalReaction direction="left-to-right" evidence="11">
        <dbReference type="Rhea" id="RHEA:19642"/>
    </physiologicalReaction>
</comment>
<comment type="similarity">
    <text evidence="3">Belongs to the ATP-dependent AMP-binding enzyme family.</text>
</comment>
<dbReference type="InterPro" id="IPR042099">
    <property type="entry name" value="ANL_N_sf"/>
</dbReference>
<keyword evidence="15" id="KW-1185">Reference proteome</keyword>
<evidence type="ECO:0000256" key="7">
    <source>
        <dbReference type="ARBA" id="ARBA00022840"/>
    </source>
</evidence>
<organism evidence="14 15">
    <name type="scientific">Camellia sinensis var. sinensis</name>
    <name type="common">China tea</name>
    <dbReference type="NCBI Taxonomy" id="542762"/>
    <lineage>
        <taxon>Eukaryota</taxon>
        <taxon>Viridiplantae</taxon>
        <taxon>Streptophyta</taxon>
        <taxon>Embryophyta</taxon>
        <taxon>Tracheophyta</taxon>
        <taxon>Spermatophyta</taxon>
        <taxon>Magnoliopsida</taxon>
        <taxon>eudicotyledons</taxon>
        <taxon>Gunneridae</taxon>
        <taxon>Pentapetalae</taxon>
        <taxon>asterids</taxon>
        <taxon>Ericales</taxon>
        <taxon>Theaceae</taxon>
        <taxon>Camellia</taxon>
    </lineage>
</organism>
<evidence type="ECO:0000256" key="2">
    <source>
        <dbReference type="ARBA" id="ARBA00004930"/>
    </source>
</evidence>
<evidence type="ECO:0000256" key="10">
    <source>
        <dbReference type="ARBA" id="ARBA00034223"/>
    </source>
</evidence>
<evidence type="ECO:0000313" key="15">
    <source>
        <dbReference type="Proteomes" id="UP000306102"/>
    </source>
</evidence>
<name>A0A4S4D472_CAMSN</name>
<dbReference type="STRING" id="542762.A0A4S4D472"/>
<gene>
    <name evidence="14" type="ORF">TEA_001931</name>
</gene>
<evidence type="ECO:0000256" key="11">
    <source>
        <dbReference type="ARBA" id="ARBA00034252"/>
    </source>
</evidence>
<dbReference type="Gene3D" id="3.40.50.12780">
    <property type="entry name" value="N-terminal domain of ligase-like"/>
    <property type="match status" value="1"/>
</dbReference>
<comment type="pathway">
    <text evidence="2">Phytoalexin biosynthesis; 3,4',5-trihydroxystilbene biosynthesis; 3,4',5-trihydroxystilbene from trans-4-coumarate: step 1/2.</text>
</comment>
<dbReference type="GO" id="GO:0016207">
    <property type="term" value="F:4-coumarate-CoA ligase activity"/>
    <property type="evidence" value="ECO:0007669"/>
    <property type="project" value="UniProtKB-EC"/>
</dbReference>
<evidence type="ECO:0000256" key="6">
    <source>
        <dbReference type="ARBA" id="ARBA00022741"/>
    </source>
</evidence>
<dbReference type="Gene3D" id="3.30.300.30">
    <property type="match status" value="1"/>
</dbReference>
<evidence type="ECO:0000256" key="4">
    <source>
        <dbReference type="ARBA" id="ARBA00012959"/>
    </source>
</evidence>
<proteinExistence type="inferred from homology"/>
<dbReference type="Pfam" id="PF00501">
    <property type="entry name" value="AMP-binding"/>
    <property type="match status" value="1"/>
</dbReference>
<dbReference type="Proteomes" id="UP000306102">
    <property type="component" value="Unassembled WGS sequence"/>
</dbReference>
<evidence type="ECO:0000259" key="12">
    <source>
        <dbReference type="Pfam" id="PF00501"/>
    </source>
</evidence>
<evidence type="ECO:0000259" key="13">
    <source>
        <dbReference type="Pfam" id="PF13193"/>
    </source>
</evidence>
<comment type="catalytic activity">
    <reaction evidence="10">
        <text>(E)-4-coumaroyl-AMP + CoA = (E)-4-coumaroyl-CoA + AMP + H(+)</text>
        <dbReference type="Rhea" id="RHEA:72423"/>
        <dbReference type="ChEBI" id="CHEBI:15378"/>
        <dbReference type="ChEBI" id="CHEBI:57287"/>
        <dbReference type="ChEBI" id="CHEBI:85008"/>
        <dbReference type="ChEBI" id="CHEBI:192348"/>
        <dbReference type="ChEBI" id="CHEBI:456215"/>
    </reaction>
    <physiologicalReaction direction="left-to-right" evidence="10">
        <dbReference type="Rhea" id="RHEA:72424"/>
    </physiologicalReaction>
</comment>
<dbReference type="GO" id="GO:0009698">
    <property type="term" value="P:phenylpropanoid metabolic process"/>
    <property type="evidence" value="ECO:0007669"/>
    <property type="project" value="UniProtKB-KW"/>
</dbReference>
<dbReference type="GO" id="GO:0005524">
    <property type="term" value="F:ATP binding"/>
    <property type="evidence" value="ECO:0007669"/>
    <property type="project" value="UniProtKB-KW"/>
</dbReference>
<comment type="catalytic activity">
    <reaction evidence="9">
        <text>(E)-4-coumarate + ATP + H(+) = (E)-4-coumaroyl-AMP + diphosphate</text>
        <dbReference type="Rhea" id="RHEA:72419"/>
        <dbReference type="ChEBI" id="CHEBI:12876"/>
        <dbReference type="ChEBI" id="CHEBI:15378"/>
        <dbReference type="ChEBI" id="CHEBI:30616"/>
        <dbReference type="ChEBI" id="CHEBI:33019"/>
        <dbReference type="ChEBI" id="CHEBI:192348"/>
    </reaction>
    <physiologicalReaction direction="left-to-right" evidence="9">
        <dbReference type="Rhea" id="RHEA:72420"/>
    </physiologicalReaction>
</comment>
<keyword evidence="6" id="KW-0547">Nucleotide-binding</keyword>
<accession>A0A4S4D472</accession>